<evidence type="ECO:0000313" key="2">
    <source>
        <dbReference type="EMBL" id="OQP65859.1"/>
    </source>
</evidence>
<dbReference type="GO" id="GO:0003677">
    <property type="term" value="F:DNA binding"/>
    <property type="evidence" value="ECO:0007669"/>
    <property type="project" value="InterPro"/>
</dbReference>
<proteinExistence type="predicted"/>
<dbReference type="InterPro" id="IPR010982">
    <property type="entry name" value="Lambda_DNA-bd_dom_sf"/>
</dbReference>
<sequence>MTSPQKTKFEMAVIDKVTEMRRKKNLSQDEIAIILGLSRGYIGQIESPNSPSTYNINHLNRLAYELGCSPQDFMPNKPIVEEGWD</sequence>
<protein>
    <recommendedName>
        <fullName evidence="1">HTH cro/C1-type domain-containing protein</fullName>
    </recommendedName>
</protein>
<dbReference type="Proteomes" id="UP000192796">
    <property type="component" value="Unassembled WGS sequence"/>
</dbReference>
<dbReference type="PROSITE" id="PS50943">
    <property type="entry name" value="HTH_CROC1"/>
    <property type="match status" value="1"/>
</dbReference>
<accession>A0A1V9G5D5</accession>
<dbReference type="Pfam" id="PF12844">
    <property type="entry name" value="HTH_19"/>
    <property type="match status" value="1"/>
</dbReference>
<dbReference type="EMBL" id="LVYD01000013">
    <property type="protein sequence ID" value="OQP65859.1"/>
    <property type="molecule type" value="Genomic_DNA"/>
</dbReference>
<reference evidence="2 3" key="1">
    <citation type="submission" date="2016-03" db="EMBL/GenBank/DDBJ databases">
        <title>Niastella vici sp. nov., isolated from farmland soil.</title>
        <authorList>
            <person name="Chen L."/>
            <person name="Wang D."/>
            <person name="Yang S."/>
            <person name="Wang G."/>
        </authorList>
    </citation>
    <scope>NUCLEOTIDE SEQUENCE [LARGE SCALE GENOMIC DNA]</scope>
    <source>
        <strain evidence="2 3">DJ57</strain>
    </source>
</reference>
<comment type="caution">
    <text evidence="2">The sequence shown here is derived from an EMBL/GenBank/DDBJ whole genome shotgun (WGS) entry which is preliminary data.</text>
</comment>
<organism evidence="2 3">
    <name type="scientific">Niastella vici</name>
    <dbReference type="NCBI Taxonomy" id="1703345"/>
    <lineage>
        <taxon>Bacteria</taxon>
        <taxon>Pseudomonadati</taxon>
        <taxon>Bacteroidota</taxon>
        <taxon>Chitinophagia</taxon>
        <taxon>Chitinophagales</taxon>
        <taxon>Chitinophagaceae</taxon>
        <taxon>Niastella</taxon>
    </lineage>
</organism>
<dbReference type="AlphaFoldDB" id="A0A1V9G5D5"/>
<dbReference type="CDD" id="cd00093">
    <property type="entry name" value="HTH_XRE"/>
    <property type="match status" value="1"/>
</dbReference>
<keyword evidence="3" id="KW-1185">Reference proteome</keyword>
<gene>
    <name evidence="2" type="ORF">A3860_14795</name>
</gene>
<dbReference type="SMART" id="SM00530">
    <property type="entry name" value="HTH_XRE"/>
    <property type="match status" value="1"/>
</dbReference>
<name>A0A1V9G5D5_9BACT</name>
<evidence type="ECO:0000259" key="1">
    <source>
        <dbReference type="PROSITE" id="PS50943"/>
    </source>
</evidence>
<dbReference type="STRING" id="1703345.A3860_14795"/>
<dbReference type="SUPFAM" id="SSF47413">
    <property type="entry name" value="lambda repressor-like DNA-binding domains"/>
    <property type="match status" value="1"/>
</dbReference>
<feature type="domain" description="HTH cro/C1-type" evidence="1">
    <location>
        <begin position="17"/>
        <end position="73"/>
    </location>
</feature>
<dbReference type="InterPro" id="IPR001387">
    <property type="entry name" value="Cro/C1-type_HTH"/>
</dbReference>
<dbReference type="Gene3D" id="1.10.260.40">
    <property type="entry name" value="lambda repressor-like DNA-binding domains"/>
    <property type="match status" value="1"/>
</dbReference>
<evidence type="ECO:0000313" key="3">
    <source>
        <dbReference type="Proteomes" id="UP000192796"/>
    </source>
</evidence>